<evidence type="ECO:0000313" key="1">
    <source>
        <dbReference type="EMBL" id="MFD1572498.1"/>
    </source>
</evidence>
<name>A0ABD6C655_9EURY</name>
<organism evidence="1 2">
    <name type="scientific">Halorubrum laminariae</name>
    <dbReference type="NCBI Taxonomy" id="1433523"/>
    <lineage>
        <taxon>Archaea</taxon>
        <taxon>Methanobacteriati</taxon>
        <taxon>Methanobacteriota</taxon>
        <taxon>Stenosarchaea group</taxon>
        <taxon>Halobacteria</taxon>
        <taxon>Halobacteriales</taxon>
        <taxon>Haloferacaceae</taxon>
        <taxon>Halorubrum</taxon>
    </lineage>
</organism>
<dbReference type="AlphaFoldDB" id="A0ABD6C655"/>
<dbReference type="EMBL" id="JBHUDB010000039">
    <property type="protein sequence ID" value="MFD1572498.1"/>
    <property type="molecule type" value="Genomic_DNA"/>
</dbReference>
<evidence type="ECO:0000313" key="2">
    <source>
        <dbReference type="Proteomes" id="UP001597185"/>
    </source>
</evidence>
<gene>
    <name evidence="1" type="ORF">ACFR9T_18320</name>
</gene>
<dbReference type="Proteomes" id="UP001597185">
    <property type="component" value="Unassembled WGS sequence"/>
</dbReference>
<keyword evidence="2" id="KW-1185">Reference proteome</keyword>
<accession>A0ABD6C655</accession>
<proteinExistence type="predicted"/>
<sequence>MGQVRNQTNAALRAYVYEDAGKDQLKQKFRRIEKDVTGANPHNIGMATFEFVSSHSDQTEREIKQILANTFPDHKLPGTFPEKWDGD</sequence>
<reference evidence="1 2" key="1">
    <citation type="journal article" date="2019" name="Int. J. Syst. Evol. Microbiol.">
        <title>The Global Catalogue of Microorganisms (GCM) 10K type strain sequencing project: providing services to taxonomists for standard genome sequencing and annotation.</title>
        <authorList>
            <consortium name="The Broad Institute Genomics Platform"/>
            <consortium name="The Broad Institute Genome Sequencing Center for Infectious Disease"/>
            <person name="Wu L."/>
            <person name="Ma J."/>
        </authorList>
    </citation>
    <scope>NUCLEOTIDE SEQUENCE [LARGE SCALE GENOMIC DNA]</scope>
    <source>
        <strain evidence="1 2">CGMCC 1.12689</strain>
    </source>
</reference>
<comment type="caution">
    <text evidence="1">The sequence shown here is derived from an EMBL/GenBank/DDBJ whole genome shotgun (WGS) entry which is preliminary data.</text>
</comment>
<protein>
    <submittedName>
        <fullName evidence="1">Uncharacterized protein</fullName>
    </submittedName>
</protein>
<dbReference type="RefSeq" id="WP_256419609.1">
    <property type="nucleotide sequence ID" value="NZ_JANHDL010000032.1"/>
</dbReference>